<dbReference type="InterPro" id="IPR020013">
    <property type="entry name" value="Flagellar_FlgE/F/G"/>
</dbReference>
<keyword evidence="11" id="KW-1185">Reference proteome</keyword>
<evidence type="ECO:0000256" key="4">
    <source>
        <dbReference type="ARBA" id="ARBA00023143"/>
    </source>
</evidence>
<feature type="domain" description="Flagellar basal body rod protein N-terminal" evidence="6">
    <location>
        <begin position="7"/>
        <end position="37"/>
    </location>
</feature>
<dbReference type="NCBIfam" id="TIGR03506">
    <property type="entry name" value="FlgEFG_subfam"/>
    <property type="match status" value="1"/>
</dbReference>
<evidence type="ECO:0000259" key="9">
    <source>
        <dbReference type="Pfam" id="PF22692"/>
    </source>
</evidence>
<keyword evidence="4 5" id="KW-0975">Bacterial flagellum</keyword>
<reference evidence="11" key="1">
    <citation type="submission" date="2016-10" db="EMBL/GenBank/DDBJ databases">
        <authorList>
            <person name="Varghese N."/>
            <person name="Submissions S."/>
        </authorList>
    </citation>
    <scope>NUCLEOTIDE SEQUENCE [LARGE SCALE GENOMIC DNA]</scope>
    <source>
        <strain evidence="11">DSM 21424</strain>
    </source>
</reference>
<dbReference type="GO" id="GO:0005829">
    <property type="term" value="C:cytosol"/>
    <property type="evidence" value="ECO:0007669"/>
    <property type="project" value="TreeGrafter"/>
</dbReference>
<protein>
    <recommendedName>
        <fullName evidence="3 5">Flagellar hook protein FlgE</fullName>
    </recommendedName>
</protein>
<dbReference type="EMBL" id="FNAT01000001">
    <property type="protein sequence ID" value="SDE14381.1"/>
    <property type="molecule type" value="Genomic_DNA"/>
</dbReference>
<dbReference type="Pfam" id="PF07559">
    <property type="entry name" value="FlgE_D2"/>
    <property type="match status" value="1"/>
</dbReference>
<dbReference type="Pfam" id="PF22692">
    <property type="entry name" value="LlgE_F_G_D1"/>
    <property type="match status" value="1"/>
</dbReference>
<dbReference type="SUPFAM" id="SSF117143">
    <property type="entry name" value="Flagellar hook protein flgE"/>
    <property type="match status" value="1"/>
</dbReference>
<feature type="domain" description="Flagellar hook protein FlgE/F/G-like D1" evidence="9">
    <location>
        <begin position="84"/>
        <end position="131"/>
    </location>
</feature>
<dbReference type="InterPro" id="IPR011491">
    <property type="entry name" value="FlgE_D2"/>
</dbReference>
<evidence type="ECO:0000256" key="3">
    <source>
        <dbReference type="ARBA" id="ARBA00019015"/>
    </source>
</evidence>
<evidence type="ECO:0000256" key="5">
    <source>
        <dbReference type="RuleBase" id="RU362116"/>
    </source>
</evidence>
<evidence type="ECO:0000259" key="7">
    <source>
        <dbReference type="Pfam" id="PF06429"/>
    </source>
</evidence>
<dbReference type="PANTHER" id="PTHR30435">
    <property type="entry name" value="FLAGELLAR PROTEIN"/>
    <property type="match status" value="1"/>
</dbReference>
<feature type="domain" description="Flagellar hook protein FlgE D2" evidence="8">
    <location>
        <begin position="192"/>
        <end position="314"/>
    </location>
</feature>
<dbReference type="InterPro" id="IPR010930">
    <property type="entry name" value="Flg_bb/hook_C_dom"/>
</dbReference>
<evidence type="ECO:0000313" key="10">
    <source>
        <dbReference type="EMBL" id="SDE14381.1"/>
    </source>
</evidence>
<evidence type="ECO:0000259" key="8">
    <source>
        <dbReference type="Pfam" id="PF07559"/>
    </source>
</evidence>
<evidence type="ECO:0000256" key="2">
    <source>
        <dbReference type="ARBA" id="ARBA00009677"/>
    </source>
</evidence>
<dbReference type="Pfam" id="PF00460">
    <property type="entry name" value="Flg_bb_rod"/>
    <property type="match status" value="1"/>
</dbReference>
<comment type="function">
    <text evidence="5">A flexible structure which links the flagellar filament to the drive apparatus in the basal body.</text>
</comment>
<dbReference type="GO" id="GO:0009424">
    <property type="term" value="C:bacterial-type flagellum hook"/>
    <property type="evidence" value="ECO:0007669"/>
    <property type="project" value="TreeGrafter"/>
</dbReference>
<keyword evidence="10" id="KW-0282">Flagellum</keyword>
<dbReference type="InterPro" id="IPR001444">
    <property type="entry name" value="Flag_bb_rod_N"/>
</dbReference>
<dbReference type="GO" id="GO:0071978">
    <property type="term" value="P:bacterial-type flagellum-dependent swarming motility"/>
    <property type="evidence" value="ECO:0007669"/>
    <property type="project" value="TreeGrafter"/>
</dbReference>
<proteinExistence type="inferred from homology"/>
<dbReference type="PANTHER" id="PTHR30435:SF1">
    <property type="entry name" value="FLAGELLAR HOOK PROTEIN FLGE"/>
    <property type="match status" value="1"/>
</dbReference>
<feature type="domain" description="Flagellar basal-body/hook protein C-terminal" evidence="7">
    <location>
        <begin position="389"/>
        <end position="433"/>
    </location>
</feature>
<sequence length="435" mass="45727">MGIANAMQTGVSGLRANATAVGRISENIANANTDGYRRSFVQMVTSSTLSSAAAPAPAGVRAMQSQDVSLEGALRATERPTDLAIGGNGFFVVTKQPNDPVEANYMLTRAGSFLPDENGNLRNAAGYYLAGFPYDQTASLGVIDRNSFDAMKTVNLASFSQTGSPSNRVELAGNLPSQQTGLAEPGEPFLSSAEFYTPLGEAERLQFSWQPTDQESTWVLSVSHEDGTQYGDVRVKFHNSGPLTGAPEVYSDINSTAIAPAGFAFDPATGTATLTIESGDTPQTVTVALGAPDEHSGMTQFAGDYSPLKITADGAESGVLVRTEIDERGDVYGVFSNGSRKPLYNIPLAEVANPDGLLATDGNAYLVSRASGNFRLSQAGAGSAGTLKSGALESSNVEVAQELTDLIQTQRAYSSNAKTVTTVDEMLDETTRLKR</sequence>
<comment type="similarity">
    <text evidence="2 5">Belongs to the flagella basal body rod proteins family.</text>
</comment>
<organism evidence="10 11">
    <name type="scientific">Limimaricola pyoseonensis</name>
    <dbReference type="NCBI Taxonomy" id="521013"/>
    <lineage>
        <taxon>Bacteria</taxon>
        <taxon>Pseudomonadati</taxon>
        <taxon>Pseudomonadota</taxon>
        <taxon>Alphaproteobacteria</taxon>
        <taxon>Rhodobacterales</taxon>
        <taxon>Paracoccaceae</taxon>
        <taxon>Limimaricola</taxon>
    </lineage>
</organism>
<accession>A0A1G7AHT4</accession>
<evidence type="ECO:0000256" key="1">
    <source>
        <dbReference type="ARBA" id="ARBA00004117"/>
    </source>
</evidence>
<dbReference type="InterPro" id="IPR053967">
    <property type="entry name" value="LlgE_F_G-like_D1"/>
</dbReference>
<dbReference type="RefSeq" id="WP_090109747.1">
    <property type="nucleotide sequence ID" value="NZ_FNAT01000001.1"/>
</dbReference>
<dbReference type="OrthoDB" id="8372879at2"/>
<dbReference type="Proteomes" id="UP000198922">
    <property type="component" value="Unassembled WGS sequence"/>
</dbReference>
<gene>
    <name evidence="10" type="ORF">SAMN04488567_0964</name>
</gene>
<keyword evidence="10" id="KW-0969">Cilium</keyword>
<comment type="subcellular location">
    <subcellularLocation>
        <location evidence="1 5">Bacterial flagellum basal body</location>
    </subcellularLocation>
</comment>
<dbReference type="Pfam" id="PF06429">
    <property type="entry name" value="Flg_bbr_C"/>
    <property type="match status" value="1"/>
</dbReference>
<dbReference type="STRING" id="521013.SAMN04488567_0964"/>
<name>A0A1G7AHT4_9RHOB</name>
<evidence type="ECO:0000313" key="11">
    <source>
        <dbReference type="Proteomes" id="UP000198922"/>
    </source>
</evidence>
<keyword evidence="10" id="KW-0966">Cell projection</keyword>
<dbReference type="GO" id="GO:0009425">
    <property type="term" value="C:bacterial-type flagellum basal body"/>
    <property type="evidence" value="ECO:0007669"/>
    <property type="project" value="UniProtKB-SubCell"/>
</dbReference>
<dbReference type="InterPro" id="IPR037925">
    <property type="entry name" value="FlgE/F/G-like"/>
</dbReference>
<dbReference type="AlphaFoldDB" id="A0A1G7AHT4"/>
<evidence type="ECO:0000259" key="6">
    <source>
        <dbReference type="Pfam" id="PF00460"/>
    </source>
</evidence>